<comment type="caution">
    <text evidence="1">The sequence shown here is derived from an EMBL/GenBank/DDBJ whole genome shotgun (WGS) entry which is preliminary data.</text>
</comment>
<gene>
    <name evidence="1" type="ORF">CEXT_17021</name>
</gene>
<reference evidence="1 2" key="1">
    <citation type="submission" date="2021-06" db="EMBL/GenBank/DDBJ databases">
        <title>Caerostris extrusa draft genome.</title>
        <authorList>
            <person name="Kono N."/>
            <person name="Arakawa K."/>
        </authorList>
    </citation>
    <scope>NUCLEOTIDE SEQUENCE [LARGE SCALE GENOMIC DNA]</scope>
</reference>
<proteinExistence type="predicted"/>
<protein>
    <submittedName>
        <fullName evidence="1">Uncharacterized protein</fullName>
    </submittedName>
</protein>
<evidence type="ECO:0000313" key="1">
    <source>
        <dbReference type="EMBL" id="GIY26928.1"/>
    </source>
</evidence>
<accession>A0AAV4S4F3</accession>
<dbReference type="Proteomes" id="UP001054945">
    <property type="component" value="Unassembled WGS sequence"/>
</dbReference>
<name>A0AAV4S4F3_CAEEX</name>
<organism evidence="1 2">
    <name type="scientific">Caerostris extrusa</name>
    <name type="common">Bark spider</name>
    <name type="synonym">Caerostris bankana</name>
    <dbReference type="NCBI Taxonomy" id="172846"/>
    <lineage>
        <taxon>Eukaryota</taxon>
        <taxon>Metazoa</taxon>
        <taxon>Ecdysozoa</taxon>
        <taxon>Arthropoda</taxon>
        <taxon>Chelicerata</taxon>
        <taxon>Arachnida</taxon>
        <taxon>Araneae</taxon>
        <taxon>Araneomorphae</taxon>
        <taxon>Entelegynae</taxon>
        <taxon>Araneoidea</taxon>
        <taxon>Araneidae</taxon>
        <taxon>Caerostris</taxon>
    </lineage>
</organism>
<evidence type="ECO:0000313" key="2">
    <source>
        <dbReference type="Proteomes" id="UP001054945"/>
    </source>
</evidence>
<keyword evidence="2" id="KW-1185">Reference proteome</keyword>
<dbReference type="EMBL" id="BPLR01008750">
    <property type="protein sequence ID" value="GIY26928.1"/>
    <property type="molecule type" value="Genomic_DNA"/>
</dbReference>
<dbReference type="AlphaFoldDB" id="A0AAV4S4F3"/>
<sequence length="104" mass="12260">MTYNEFLTLARPYSTGRKIGNSLANRNESQGNLLLSLIHPRKFSKTWVATNTLVRFLENPSVFLLLELLGHGHFRGFQTSVAYNEFWFQKIQFWNTVLYFNNQR</sequence>